<name>A0A1V1PH05_9BACT</name>
<dbReference type="EMBL" id="ATBP01000018">
    <property type="protein sequence ID" value="ETR74182.1"/>
    <property type="molecule type" value="Genomic_DNA"/>
</dbReference>
<comment type="caution">
    <text evidence="2">The sequence shown here is derived from an EMBL/GenBank/DDBJ whole genome shotgun (WGS) entry which is preliminary data.</text>
</comment>
<dbReference type="Proteomes" id="UP000189670">
    <property type="component" value="Unassembled WGS sequence"/>
</dbReference>
<sequence>MNTFIKQFIEVFRSMSTARKAMVIGVILLVLLGFVLMFYWANQIDYQTLYTNLASDDAAAIIGKLKKITFRTNLRAKAQLSKSL</sequence>
<evidence type="ECO:0000313" key="2">
    <source>
        <dbReference type="EMBL" id="ETR74182.1"/>
    </source>
</evidence>
<evidence type="ECO:0000313" key="3">
    <source>
        <dbReference type="Proteomes" id="UP000189670"/>
    </source>
</evidence>
<keyword evidence="1" id="KW-1133">Transmembrane helix</keyword>
<evidence type="ECO:0000256" key="1">
    <source>
        <dbReference type="SAM" id="Phobius"/>
    </source>
</evidence>
<accession>A0A1V1PH05</accession>
<keyword evidence="1" id="KW-0812">Transmembrane</keyword>
<feature type="transmembrane region" description="Helical" evidence="1">
    <location>
        <begin position="21"/>
        <end position="41"/>
    </location>
</feature>
<keyword evidence="1" id="KW-0472">Membrane</keyword>
<evidence type="ECO:0008006" key="4">
    <source>
        <dbReference type="Google" id="ProtNLM"/>
    </source>
</evidence>
<gene>
    <name evidence="2" type="ORF">OMM_06482</name>
</gene>
<protein>
    <recommendedName>
        <fullName evidence="4">Flagellar M-ring N-terminal domain-containing protein</fullName>
    </recommendedName>
</protein>
<proteinExistence type="predicted"/>
<organism evidence="2 3">
    <name type="scientific">Candidatus Magnetoglobus multicellularis str. Araruama</name>
    <dbReference type="NCBI Taxonomy" id="890399"/>
    <lineage>
        <taxon>Bacteria</taxon>
        <taxon>Pseudomonadati</taxon>
        <taxon>Thermodesulfobacteriota</taxon>
        <taxon>Desulfobacteria</taxon>
        <taxon>Desulfobacterales</taxon>
        <taxon>Desulfobacteraceae</taxon>
        <taxon>Candidatus Magnetoglobus</taxon>
    </lineage>
</organism>
<reference evidence="3" key="1">
    <citation type="submission" date="2012-11" db="EMBL/GenBank/DDBJ databases">
        <authorList>
            <person name="Lucero-Rivera Y.E."/>
            <person name="Tovar-Ramirez D."/>
        </authorList>
    </citation>
    <scope>NUCLEOTIDE SEQUENCE [LARGE SCALE GENOMIC DNA]</scope>
    <source>
        <strain evidence="3">Araruama</strain>
    </source>
</reference>
<dbReference type="AlphaFoldDB" id="A0A1V1PH05"/>